<feature type="transmembrane region" description="Helical" evidence="6">
    <location>
        <begin position="257"/>
        <end position="277"/>
    </location>
</feature>
<evidence type="ECO:0000256" key="5">
    <source>
        <dbReference type="SAM" id="MobiDB-lite"/>
    </source>
</evidence>
<evidence type="ECO:0000313" key="8">
    <source>
        <dbReference type="EMBL" id="QWW21654.1"/>
    </source>
</evidence>
<feature type="compositionally biased region" description="Polar residues" evidence="5">
    <location>
        <begin position="882"/>
        <end position="894"/>
    </location>
</feature>
<gene>
    <name evidence="8" type="ORF">CA7LBN_000400</name>
</gene>
<comment type="subcellular location">
    <subcellularLocation>
        <location evidence="1">Membrane</location>
        <topology evidence="1">Multi-pass membrane protein</topology>
    </subcellularLocation>
</comment>
<feature type="compositionally biased region" description="Basic and acidic residues" evidence="5">
    <location>
        <begin position="354"/>
        <end position="363"/>
    </location>
</feature>
<reference evidence="8" key="1">
    <citation type="submission" date="2021-06" db="EMBL/GenBank/DDBJ databases">
        <title>Candida auris outbreak in lebanese hospital.</title>
        <authorList>
            <person name="Finianos M."/>
        </authorList>
    </citation>
    <scope>NUCLEOTIDE SEQUENCE</scope>
    <source>
        <strain evidence="8">CA7LBN</strain>
    </source>
</reference>
<dbReference type="EMBL" id="CP076749">
    <property type="protein sequence ID" value="QWW21654.1"/>
    <property type="molecule type" value="Genomic_DNA"/>
</dbReference>
<feature type="compositionally biased region" description="Polar residues" evidence="5">
    <location>
        <begin position="406"/>
        <end position="435"/>
    </location>
</feature>
<evidence type="ECO:0000256" key="6">
    <source>
        <dbReference type="SAM" id="Phobius"/>
    </source>
</evidence>
<dbReference type="Pfam" id="PF05529">
    <property type="entry name" value="Bap31"/>
    <property type="match status" value="1"/>
</dbReference>
<dbReference type="Proteomes" id="UP000825438">
    <property type="component" value="Chromosome I"/>
</dbReference>
<evidence type="ECO:0000256" key="1">
    <source>
        <dbReference type="ARBA" id="ARBA00004141"/>
    </source>
</evidence>
<feature type="transmembrane region" description="Helical" evidence="6">
    <location>
        <begin position="643"/>
        <end position="666"/>
    </location>
</feature>
<feature type="transmembrane region" description="Helical" evidence="6">
    <location>
        <begin position="226"/>
        <end position="250"/>
    </location>
</feature>
<feature type="transmembrane region" description="Helical" evidence="6">
    <location>
        <begin position="607"/>
        <end position="631"/>
    </location>
</feature>
<dbReference type="InterPro" id="IPR004776">
    <property type="entry name" value="Mem_transp_PIN-like"/>
</dbReference>
<feature type="region of interest" description="Disordered" evidence="5">
    <location>
        <begin position="334"/>
        <end position="435"/>
    </location>
</feature>
<feature type="transmembrane region" description="Helical" evidence="6">
    <location>
        <begin position="517"/>
        <end position="541"/>
    </location>
</feature>
<organism evidence="8">
    <name type="scientific">Candidozyma auris</name>
    <name type="common">Yeast</name>
    <name type="synonym">Candida auris</name>
    <dbReference type="NCBI Taxonomy" id="498019"/>
    <lineage>
        <taxon>Eukaryota</taxon>
        <taxon>Fungi</taxon>
        <taxon>Dikarya</taxon>
        <taxon>Ascomycota</taxon>
        <taxon>Saccharomycotina</taxon>
        <taxon>Pichiomycetes</taxon>
        <taxon>Metschnikowiaceae</taxon>
        <taxon>Candidozyma</taxon>
    </lineage>
</organism>
<feature type="transmembrane region" description="Helical" evidence="6">
    <location>
        <begin position="802"/>
        <end position="822"/>
    </location>
</feature>
<feature type="domain" description="BAP29/BAP31 transmembrane" evidence="7">
    <location>
        <begin position="701"/>
        <end position="833"/>
    </location>
</feature>
<dbReference type="AlphaFoldDB" id="A0A8F2VXK7"/>
<dbReference type="InterPro" id="IPR040254">
    <property type="entry name" value="Ecm3-like"/>
</dbReference>
<dbReference type="GO" id="GO:0055085">
    <property type="term" value="P:transmembrane transport"/>
    <property type="evidence" value="ECO:0007669"/>
    <property type="project" value="InterPro"/>
</dbReference>
<keyword evidence="4 6" id="KW-0472">Membrane</keyword>
<dbReference type="GO" id="GO:0016020">
    <property type="term" value="C:membrane"/>
    <property type="evidence" value="ECO:0007669"/>
    <property type="project" value="UniProtKB-SubCell"/>
</dbReference>
<feature type="transmembrane region" description="Helical" evidence="6">
    <location>
        <begin position="151"/>
        <end position="184"/>
    </location>
</feature>
<keyword evidence="3 6" id="KW-1133">Transmembrane helix</keyword>
<evidence type="ECO:0000256" key="3">
    <source>
        <dbReference type="ARBA" id="ARBA00022989"/>
    </source>
</evidence>
<keyword evidence="2 6" id="KW-0812">Transmembrane</keyword>
<protein>
    <recommendedName>
        <fullName evidence="7">BAP29/BAP31 transmembrane domain-containing protein</fullName>
    </recommendedName>
</protein>
<feature type="transmembrane region" description="Helical" evidence="6">
    <location>
        <begin position="704"/>
        <end position="725"/>
    </location>
</feature>
<feature type="compositionally biased region" description="Polar residues" evidence="5">
    <location>
        <begin position="341"/>
        <end position="353"/>
    </location>
</feature>
<dbReference type="InterPro" id="IPR040463">
    <property type="entry name" value="BAP29/BAP31_N"/>
</dbReference>
<feature type="transmembrane region" description="Helical" evidence="6">
    <location>
        <begin position="297"/>
        <end position="320"/>
    </location>
</feature>
<evidence type="ECO:0000256" key="2">
    <source>
        <dbReference type="ARBA" id="ARBA00022692"/>
    </source>
</evidence>
<dbReference type="PANTHER" id="PTHR31274">
    <property type="entry name" value="PROTEIN ECM3"/>
    <property type="match status" value="1"/>
</dbReference>
<evidence type="ECO:0000256" key="4">
    <source>
        <dbReference type="ARBA" id="ARBA00023136"/>
    </source>
</evidence>
<dbReference type="Pfam" id="PF03547">
    <property type="entry name" value="Mem_trans"/>
    <property type="match status" value="1"/>
</dbReference>
<accession>A0A8F2VXK7</accession>
<evidence type="ECO:0000259" key="7">
    <source>
        <dbReference type="Pfam" id="PF05529"/>
    </source>
</evidence>
<feature type="region of interest" description="Disordered" evidence="5">
    <location>
        <begin position="875"/>
        <end position="916"/>
    </location>
</feature>
<feature type="transmembrane region" description="Helical" evidence="6">
    <location>
        <begin position="196"/>
        <end position="214"/>
    </location>
</feature>
<dbReference type="PANTHER" id="PTHR31274:SF1">
    <property type="entry name" value="AGL149CP"/>
    <property type="match status" value="1"/>
</dbReference>
<feature type="transmembrane region" description="Helical" evidence="6">
    <location>
        <begin position="678"/>
        <end position="698"/>
    </location>
</feature>
<name>A0A8F2VXK7_CANAR</name>
<feature type="transmembrane region" description="Helical" evidence="6">
    <location>
        <begin position="572"/>
        <end position="595"/>
    </location>
</feature>
<proteinExistence type="predicted"/>
<feature type="compositionally biased region" description="Basic and acidic residues" evidence="5">
    <location>
        <begin position="387"/>
        <end position="405"/>
    </location>
</feature>
<sequence>MTTLDDYEHYLMFLETVPEDMSVPERSAARPRGMVIDKLYNTNDKKNADNSQTFNEVDECPDVSETSSVEFTFNVRDDSSDEHEVGSPKESIFSECQSPKVPALHLNEDEDCDDLDLFLGELDDVEIQEITNVLTFAKGQGQAFSRPTPAYVYIMGAPLGMIIYASVKPIFKIYFIIGIGFYLARRNILTVTTCRDISDAIVTAIMPCLIFNNVVTNLKSSDIKNIGIIFFEGTILFAVGALCSLVTYYVCRSPKRWFGGLISVGLFPNISDLPIAYLQTLSKTGSLFSAEEGDKGVAYVCIFLASQVFYQFSLGLFRLVRYDFRDELDRKPLDEEEEIDTTQLHSTSSNSPHTTKEHHHESSASDEESASSEEHQGEPQTLSGESSESRQHGEFLMQRDQENRSVSHSMNSNDLDSIDSSMRQRRGTNTSNATMYYSLHQSTSRSADLRRAKSQDVEDVIHEYSEFERLKTNEARSTHSGVSEIGIEIEPLARKEQSEKEEEITKSPSRTMRYWKMFLNTIVNFKAPNSVSLIVSLIIAMSPPLKALFVKSNFYMPSAPDEMPPLSFLMDLASYVGAASVPLGLLLLGATIARLKVNSIIPGFWKTILAVTASRLIIMPIFGVGFTTGLYKAGWFGDDKLVRFVSVLEFGLPNATALVYFTAFYTDPNSPEHLQMDCLAMVLLAQYSILFITLPFLITFTMKVSLVFGLLVIEMVFFTILSLPFPRKVRRTVLATVSKPFTSEHVQIITKCVFGFVAVLFIDSVNRVYSVTADLNNAGGERAGLVDRSEIQARKFYAQRNMYLCGFALFLTLLTTRAYSLVAELVFTKDKLDDYNKQHGDTAPSSGNSDEIAQLKKELAAKDDELSVLKEKAEGLSKDYESASQVKPTGNVPSSADVEAVTDDITSASATGFERE</sequence>